<dbReference type="Proteomes" id="UP000828390">
    <property type="component" value="Unassembled WGS sequence"/>
</dbReference>
<evidence type="ECO:0000313" key="6">
    <source>
        <dbReference type="EMBL" id="KAH3720333.1"/>
    </source>
</evidence>
<reference evidence="6" key="1">
    <citation type="journal article" date="2019" name="bioRxiv">
        <title>The Genome of the Zebra Mussel, Dreissena polymorpha: A Resource for Invasive Species Research.</title>
        <authorList>
            <person name="McCartney M.A."/>
            <person name="Auch B."/>
            <person name="Kono T."/>
            <person name="Mallez S."/>
            <person name="Zhang Y."/>
            <person name="Obille A."/>
            <person name="Becker A."/>
            <person name="Abrahante J.E."/>
            <person name="Garbe J."/>
            <person name="Badalamenti J.P."/>
            <person name="Herman A."/>
            <person name="Mangelson H."/>
            <person name="Liachko I."/>
            <person name="Sullivan S."/>
            <person name="Sone E.D."/>
            <person name="Koren S."/>
            <person name="Silverstein K.A.T."/>
            <person name="Beckman K.B."/>
            <person name="Gohl D.M."/>
        </authorList>
    </citation>
    <scope>NUCLEOTIDE SEQUENCE</scope>
    <source>
        <strain evidence="6">Duluth1</strain>
        <tissue evidence="6">Whole animal</tissue>
    </source>
</reference>
<dbReference type="EMBL" id="JAIWYP010000013">
    <property type="protein sequence ID" value="KAH3720333.1"/>
    <property type="molecule type" value="Genomic_DNA"/>
</dbReference>
<accession>A0A9D4HK15</accession>
<dbReference type="SUPFAM" id="SSF56219">
    <property type="entry name" value="DNase I-like"/>
    <property type="match status" value="1"/>
</dbReference>
<dbReference type="SMART" id="SM00476">
    <property type="entry name" value="DNaseIc"/>
    <property type="match status" value="1"/>
</dbReference>
<dbReference type="Pfam" id="PF03372">
    <property type="entry name" value="Exo_endo_phos"/>
    <property type="match status" value="1"/>
</dbReference>
<comment type="similarity">
    <text evidence="1">Belongs to the DNase I family.</text>
</comment>
<evidence type="ECO:0000256" key="1">
    <source>
        <dbReference type="ARBA" id="ARBA00007359"/>
    </source>
</evidence>
<feature type="signal peptide" evidence="4">
    <location>
        <begin position="1"/>
        <end position="21"/>
    </location>
</feature>
<comment type="caution">
    <text evidence="6">The sequence shown here is derived from an EMBL/GenBank/DDBJ whole genome shotgun (WGS) entry which is preliminary data.</text>
</comment>
<dbReference type="GO" id="GO:0004530">
    <property type="term" value="F:deoxyribonuclease I activity"/>
    <property type="evidence" value="ECO:0007669"/>
    <property type="project" value="TreeGrafter"/>
</dbReference>
<keyword evidence="7" id="KW-1185">Reference proteome</keyword>
<feature type="chain" id="PRO_5039479878" description="Endonuclease/exonuclease/phosphatase domain-containing protein" evidence="4">
    <location>
        <begin position="22"/>
        <end position="420"/>
    </location>
</feature>
<reference evidence="6" key="2">
    <citation type="submission" date="2020-11" db="EMBL/GenBank/DDBJ databases">
        <authorList>
            <person name="McCartney M.A."/>
            <person name="Auch B."/>
            <person name="Kono T."/>
            <person name="Mallez S."/>
            <person name="Becker A."/>
            <person name="Gohl D.M."/>
            <person name="Silverstein K.A.T."/>
            <person name="Koren S."/>
            <person name="Bechman K.B."/>
            <person name="Herman A."/>
            <person name="Abrahante J.E."/>
            <person name="Garbe J."/>
        </authorList>
    </citation>
    <scope>NUCLEOTIDE SEQUENCE</scope>
    <source>
        <strain evidence="6">Duluth1</strain>
        <tissue evidence="6">Whole animal</tissue>
    </source>
</reference>
<evidence type="ECO:0000313" key="7">
    <source>
        <dbReference type="Proteomes" id="UP000828390"/>
    </source>
</evidence>
<dbReference type="InterPro" id="IPR016202">
    <property type="entry name" value="DNase_I"/>
</dbReference>
<dbReference type="GO" id="GO:0003677">
    <property type="term" value="F:DNA binding"/>
    <property type="evidence" value="ECO:0007669"/>
    <property type="project" value="TreeGrafter"/>
</dbReference>
<name>A0A9D4HK15_DREPO</name>
<proteinExistence type="inferred from homology"/>
<dbReference type="PANTHER" id="PTHR11371:SF31">
    <property type="entry name" value="EXTRACELLULAR NUCLEASE"/>
    <property type="match status" value="1"/>
</dbReference>
<keyword evidence="4" id="KW-0732">Signal</keyword>
<dbReference type="Gene3D" id="3.60.10.10">
    <property type="entry name" value="Endonuclease/exonuclease/phosphatase"/>
    <property type="match status" value="1"/>
</dbReference>
<dbReference type="OrthoDB" id="6154244at2759"/>
<keyword evidence="2" id="KW-0540">Nuclease</keyword>
<protein>
    <recommendedName>
        <fullName evidence="5">Endonuclease/exonuclease/phosphatase domain-containing protein</fullName>
    </recommendedName>
</protein>
<feature type="domain" description="Endonuclease/exonuclease/phosphatase" evidence="5">
    <location>
        <begin position="28"/>
        <end position="247"/>
    </location>
</feature>
<dbReference type="InterPro" id="IPR005135">
    <property type="entry name" value="Endo/exonuclease/phosphatase"/>
</dbReference>
<dbReference type="AlphaFoldDB" id="A0A9D4HK15"/>
<evidence type="ECO:0000256" key="2">
    <source>
        <dbReference type="ARBA" id="ARBA00022722"/>
    </source>
</evidence>
<sequence>MATLWIWGSVLMCMLFGPVVCRDLRIGAFNIQIFGSTKAARTDVMTILVKIIRRYDLLLIQEIRDKSEGAITQLLNDVNLGQPSELQFSMLISDRLGRSNIKEQYAYFYRPGQGLKPLNWYVFDDGEETDAKTDLFEREPYIATFRSSNTLLKKFTLVGIHIDPDVAIHELNLLHSRVLPKFTGSDVMVLGDLNAGCGYIGVTKWAEVRMKSDPKYAWLIGDDADTTVANSNCAYDRFIVSGKGWNDGIVPESVEVYRYDADNGYIGRIKKELAADVSDHYPIELLLQAGSCESGTCTRSIQYVLDDVTVELTAASVVLSKEELYEIEGIDAYDSSGIIVAHVRVRDGNKSDAVLRNVILNIQKVGRLDGTPVSMTIQPSKRKYGRSQGCVLTIKIPDQNELKAFVEKELSKTNKNYSLV</sequence>
<evidence type="ECO:0000256" key="4">
    <source>
        <dbReference type="SAM" id="SignalP"/>
    </source>
</evidence>
<dbReference type="PRINTS" id="PR00130">
    <property type="entry name" value="DNASEI"/>
</dbReference>
<dbReference type="GO" id="GO:0006308">
    <property type="term" value="P:DNA catabolic process"/>
    <property type="evidence" value="ECO:0007669"/>
    <property type="project" value="InterPro"/>
</dbReference>
<keyword evidence="3" id="KW-0378">Hydrolase</keyword>
<evidence type="ECO:0000259" key="5">
    <source>
        <dbReference type="Pfam" id="PF03372"/>
    </source>
</evidence>
<dbReference type="PANTHER" id="PTHR11371">
    <property type="entry name" value="DEOXYRIBONUCLEASE"/>
    <property type="match status" value="1"/>
</dbReference>
<organism evidence="6 7">
    <name type="scientific">Dreissena polymorpha</name>
    <name type="common">Zebra mussel</name>
    <name type="synonym">Mytilus polymorpha</name>
    <dbReference type="NCBI Taxonomy" id="45954"/>
    <lineage>
        <taxon>Eukaryota</taxon>
        <taxon>Metazoa</taxon>
        <taxon>Spiralia</taxon>
        <taxon>Lophotrochozoa</taxon>
        <taxon>Mollusca</taxon>
        <taxon>Bivalvia</taxon>
        <taxon>Autobranchia</taxon>
        <taxon>Heteroconchia</taxon>
        <taxon>Euheterodonta</taxon>
        <taxon>Imparidentia</taxon>
        <taxon>Neoheterodontei</taxon>
        <taxon>Myida</taxon>
        <taxon>Dreissenoidea</taxon>
        <taxon>Dreissenidae</taxon>
        <taxon>Dreissena</taxon>
    </lineage>
</organism>
<dbReference type="CDD" id="cd10282">
    <property type="entry name" value="DNase1"/>
    <property type="match status" value="1"/>
</dbReference>
<dbReference type="GO" id="GO:0005634">
    <property type="term" value="C:nucleus"/>
    <property type="evidence" value="ECO:0007669"/>
    <property type="project" value="TreeGrafter"/>
</dbReference>
<dbReference type="InterPro" id="IPR036691">
    <property type="entry name" value="Endo/exonu/phosph_ase_sf"/>
</dbReference>
<evidence type="ECO:0000256" key="3">
    <source>
        <dbReference type="ARBA" id="ARBA00022801"/>
    </source>
</evidence>
<gene>
    <name evidence="6" type="ORF">DPMN_063230</name>
</gene>